<sequence>MASPDFEDFNVGETCSAPHCENTHTMRFPMLSEETDFEDVQTVEYMTYICLEHLVQCGQEVQKDFECEQEEEKEEKAFESWISFLDELGDSVDV</sequence>
<gene>
    <name evidence="1" type="ORF">LCPAC304_06770</name>
</gene>
<dbReference type="EMBL" id="MK500574">
    <property type="protein sequence ID" value="QBK92330.1"/>
    <property type="molecule type" value="Genomic_DNA"/>
</dbReference>
<protein>
    <submittedName>
        <fullName evidence="1">Uncharacterized protein</fullName>
    </submittedName>
</protein>
<evidence type="ECO:0000313" key="1">
    <source>
        <dbReference type="EMBL" id="QBK92330.1"/>
    </source>
</evidence>
<proteinExistence type="predicted"/>
<organism evidence="1">
    <name type="scientific">Pithovirus LCPAC304</name>
    <dbReference type="NCBI Taxonomy" id="2506594"/>
    <lineage>
        <taxon>Viruses</taxon>
        <taxon>Pithoviruses</taxon>
    </lineage>
</organism>
<accession>A0A481ZAY1</accession>
<reference evidence="1" key="1">
    <citation type="journal article" date="2019" name="MBio">
        <title>Virus Genomes from Deep Sea Sediments Expand the Ocean Megavirome and Support Independent Origins of Viral Gigantism.</title>
        <authorList>
            <person name="Backstrom D."/>
            <person name="Yutin N."/>
            <person name="Jorgensen S.L."/>
            <person name="Dharamshi J."/>
            <person name="Homa F."/>
            <person name="Zaremba-Niedwiedzka K."/>
            <person name="Spang A."/>
            <person name="Wolf Y.I."/>
            <person name="Koonin E.V."/>
            <person name="Ettema T.J."/>
        </authorList>
    </citation>
    <scope>NUCLEOTIDE SEQUENCE</scope>
</reference>
<name>A0A481ZAY1_9VIRU</name>